<dbReference type="AlphaFoldDB" id="A0A427EBM2"/>
<dbReference type="Proteomes" id="UP000276506">
    <property type="component" value="Unassembled WGS sequence"/>
</dbReference>
<sequence>MKNTGSQKELDALSELLGDPNRNARSDIWLWLHLQMDLDASFDPSTCGGLTMRDEIAFFLKTKKYPLRRISREKDRSLIPDESLAWIEEDERQHQWLLGRIEKLANLRLPRGLVHLKGRKLLIALIDSWDAYLEEKSEEIELLRKEWLKHKAKDSAFEWFAEKKESASRCACAWEWLEKDNSLVSRRTIPITNYKELLMFFDGAELGRNEQKAIINEIKKRWNRKQLDVRNPDKKQLNVMIPIAVIAQLDELAAKHKLKRPQVIERLITGEFEAGIHLDY</sequence>
<organism evidence="1 2">
    <name type="scientific">Stutzerimonas xanthomarina</name>
    <dbReference type="NCBI Taxonomy" id="271420"/>
    <lineage>
        <taxon>Bacteria</taxon>
        <taxon>Pseudomonadati</taxon>
        <taxon>Pseudomonadota</taxon>
        <taxon>Gammaproteobacteria</taxon>
        <taxon>Pseudomonadales</taxon>
        <taxon>Pseudomonadaceae</taxon>
        <taxon>Stutzerimonas</taxon>
    </lineage>
</organism>
<comment type="caution">
    <text evidence="1">The sequence shown here is derived from an EMBL/GenBank/DDBJ whole genome shotgun (WGS) entry which is preliminary data.</text>
</comment>
<accession>A0A427EBM2</accession>
<evidence type="ECO:0000313" key="1">
    <source>
        <dbReference type="EMBL" id="RRV13909.1"/>
    </source>
</evidence>
<dbReference type="RefSeq" id="WP_125875483.1">
    <property type="nucleotide sequence ID" value="NZ_RHQL01000001.1"/>
</dbReference>
<proteinExistence type="predicted"/>
<name>A0A427EBM2_9GAMM</name>
<reference evidence="1 2" key="1">
    <citation type="submission" date="2018-10" db="EMBL/GenBank/DDBJ databases">
        <title>Transmission dynamics of multidrug resistant bacteria on intensive care unit surfaces.</title>
        <authorList>
            <person name="D'Souza A.W."/>
            <person name="Potter R.F."/>
            <person name="Wallace M."/>
            <person name="Shupe A."/>
            <person name="Patel S."/>
            <person name="Sun S."/>
            <person name="Gul D."/>
            <person name="Kwon J.H."/>
            <person name="Andleeb S."/>
            <person name="Burnham C.-A.D."/>
            <person name="Dantas G."/>
        </authorList>
    </citation>
    <scope>NUCLEOTIDE SEQUENCE [LARGE SCALE GENOMIC DNA]</scope>
    <source>
        <strain evidence="1 2">PX_177</strain>
    </source>
</reference>
<dbReference type="EMBL" id="RHQL01000001">
    <property type="protein sequence ID" value="RRV13909.1"/>
    <property type="molecule type" value="Genomic_DNA"/>
</dbReference>
<protein>
    <submittedName>
        <fullName evidence="1">Uncharacterized protein</fullName>
    </submittedName>
</protein>
<gene>
    <name evidence="1" type="ORF">EGJ28_00615</name>
</gene>
<evidence type="ECO:0000313" key="2">
    <source>
        <dbReference type="Proteomes" id="UP000276506"/>
    </source>
</evidence>